<feature type="compositionally biased region" description="Basic residues" evidence="1">
    <location>
        <begin position="33"/>
        <end position="46"/>
    </location>
</feature>
<feature type="region of interest" description="Disordered" evidence="1">
    <location>
        <begin position="79"/>
        <end position="104"/>
    </location>
</feature>
<feature type="compositionally biased region" description="Basic residues" evidence="1">
    <location>
        <begin position="53"/>
        <end position="63"/>
    </location>
</feature>
<evidence type="ECO:0000313" key="2">
    <source>
        <dbReference type="EMBL" id="KAG0720697.1"/>
    </source>
</evidence>
<feature type="compositionally biased region" description="Basic residues" evidence="1">
    <location>
        <begin position="305"/>
        <end position="319"/>
    </location>
</feature>
<feature type="region of interest" description="Disordered" evidence="1">
    <location>
        <begin position="184"/>
        <end position="217"/>
    </location>
</feature>
<dbReference type="OrthoDB" id="6344929at2759"/>
<protein>
    <submittedName>
        <fullName evidence="2">Uncharacterized protein</fullName>
    </submittedName>
</protein>
<accession>A0A8J4Y509</accession>
<feature type="compositionally biased region" description="Polar residues" evidence="1">
    <location>
        <begin position="325"/>
        <end position="335"/>
    </location>
</feature>
<dbReference type="Proteomes" id="UP000770661">
    <property type="component" value="Unassembled WGS sequence"/>
</dbReference>
<feature type="compositionally biased region" description="Low complexity" evidence="1">
    <location>
        <begin position="20"/>
        <end position="31"/>
    </location>
</feature>
<feature type="region of interest" description="Disordered" evidence="1">
    <location>
        <begin position="1"/>
        <end position="67"/>
    </location>
</feature>
<comment type="caution">
    <text evidence="2">The sequence shown here is derived from an EMBL/GenBank/DDBJ whole genome shotgun (WGS) entry which is preliminary data.</text>
</comment>
<organism evidence="2 3">
    <name type="scientific">Chionoecetes opilio</name>
    <name type="common">Atlantic snow crab</name>
    <name type="synonym">Cancer opilio</name>
    <dbReference type="NCBI Taxonomy" id="41210"/>
    <lineage>
        <taxon>Eukaryota</taxon>
        <taxon>Metazoa</taxon>
        <taxon>Ecdysozoa</taxon>
        <taxon>Arthropoda</taxon>
        <taxon>Crustacea</taxon>
        <taxon>Multicrustacea</taxon>
        <taxon>Malacostraca</taxon>
        <taxon>Eumalacostraca</taxon>
        <taxon>Eucarida</taxon>
        <taxon>Decapoda</taxon>
        <taxon>Pleocyemata</taxon>
        <taxon>Brachyura</taxon>
        <taxon>Eubrachyura</taxon>
        <taxon>Majoidea</taxon>
        <taxon>Majidae</taxon>
        <taxon>Chionoecetes</taxon>
    </lineage>
</organism>
<evidence type="ECO:0000256" key="1">
    <source>
        <dbReference type="SAM" id="MobiDB-lite"/>
    </source>
</evidence>
<sequence length="350" mass="39222">MPLTPPRVMPPKVMPPTPPQTRRNPQTTPSPHTGRKVRRHAPRRLRCLAPPRCRARRQGHPCRRQPPQLAARGLELGDEMQGQEAQEGMPEDVMEPPPAPKKKPQFFVHWNRRKPRFYDYNWDYGDNYYSNLVKYMDNRSGNMPRRMAFAERGIRSNVARRATPDIRTAALLDDVRKSIRNFELSQKTYMKGGRRHHQGRGRRHKGPPPPAGHGHPRLASLHQALPLRVRGGGASRPRPPSPAGLAASPPRPPPAPPEGAARGEARTPPDQRPRPAAVRGSCVSGRPAPAPPCPRPARPSSHLVKAPRCRPSRHRHHHSAMCVVTLTTSSRSNLPNHRLASPPHPHKNQL</sequence>
<feature type="compositionally biased region" description="Pro residues" evidence="1">
    <location>
        <begin position="1"/>
        <end position="19"/>
    </location>
</feature>
<reference evidence="2" key="1">
    <citation type="submission" date="2020-07" db="EMBL/GenBank/DDBJ databases">
        <title>The High-quality genome of the commercially important snow crab, Chionoecetes opilio.</title>
        <authorList>
            <person name="Jeong J.-H."/>
            <person name="Ryu S."/>
        </authorList>
    </citation>
    <scope>NUCLEOTIDE SEQUENCE</scope>
    <source>
        <strain evidence="2">MADBK_172401_WGS</strain>
        <tissue evidence="2">Digestive gland</tissue>
    </source>
</reference>
<evidence type="ECO:0000313" key="3">
    <source>
        <dbReference type="Proteomes" id="UP000770661"/>
    </source>
</evidence>
<name>A0A8J4Y509_CHIOP</name>
<dbReference type="AlphaFoldDB" id="A0A8J4Y509"/>
<keyword evidence="3" id="KW-1185">Reference proteome</keyword>
<feature type="compositionally biased region" description="Pro residues" evidence="1">
    <location>
        <begin position="288"/>
        <end position="297"/>
    </location>
</feature>
<gene>
    <name evidence="2" type="ORF">GWK47_047984</name>
</gene>
<feature type="compositionally biased region" description="Basic and acidic residues" evidence="1">
    <location>
        <begin position="261"/>
        <end position="273"/>
    </location>
</feature>
<feature type="region of interest" description="Disordered" evidence="1">
    <location>
        <begin position="229"/>
        <end position="350"/>
    </location>
</feature>
<dbReference type="EMBL" id="JACEEZ010012423">
    <property type="protein sequence ID" value="KAG0720697.1"/>
    <property type="molecule type" value="Genomic_DNA"/>
</dbReference>
<proteinExistence type="predicted"/>
<feature type="compositionally biased region" description="Basic residues" evidence="1">
    <location>
        <begin position="192"/>
        <end position="206"/>
    </location>
</feature>